<dbReference type="Proteomes" id="UP000503447">
    <property type="component" value="Chromosome"/>
</dbReference>
<dbReference type="InterPro" id="IPR019734">
    <property type="entry name" value="TPR_rpt"/>
</dbReference>
<gene>
    <name evidence="3" type="ORF">FTUN_1470</name>
</gene>
<dbReference type="SUPFAM" id="SSF48452">
    <property type="entry name" value="TPR-like"/>
    <property type="match status" value="1"/>
</dbReference>
<dbReference type="EMBL" id="CP053452">
    <property type="protein sequence ID" value="QJW93953.1"/>
    <property type="molecule type" value="Genomic_DNA"/>
</dbReference>
<evidence type="ECO:0000313" key="3">
    <source>
        <dbReference type="EMBL" id="QJW93953.1"/>
    </source>
</evidence>
<dbReference type="RefSeq" id="WP_171470048.1">
    <property type="nucleotide sequence ID" value="NZ_CP053452.2"/>
</dbReference>
<feature type="region of interest" description="Disordered" evidence="2">
    <location>
        <begin position="265"/>
        <end position="285"/>
    </location>
</feature>
<dbReference type="Pfam" id="PF13428">
    <property type="entry name" value="TPR_14"/>
    <property type="match status" value="1"/>
</dbReference>
<accession>A0A6M5YKZ1</accession>
<protein>
    <submittedName>
        <fullName evidence="3">Flp pilus assembly protein TadD, contains TPR repeat</fullName>
    </submittedName>
</protein>
<dbReference type="KEGG" id="ftj:FTUN_1470"/>
<feature type="repeat" description="TPR" evidence="1">
    <location>
        <begin position="125"/>
        <end position="158"/>
    </location>
</feature>
<keyword evidence="4" id="KW-1185">Reference proteome</keyword>
<dbReference type="InterPro" id="IPR011990">
    <property type="entry name" value="TPR-like_helical_dom_sf"/>
</dbReference>
<name>A0A6M5YKZ1_9BACT</name>
<dbReference type="PROSITE" id="PS50005">
    <property type="entry name" value="TPR"/>
    <property type="match status" value="1"/>
</dbReference>
<evidence type="ECO:0000256" key="2">
    <source>
        <dbReference type="SAM" id="MobiDB-lite"/>
    </source>
</evidence>
<evidence type="ECO:0000313" key="4">
    <source>
        <dbReference type="Proteomes" id="UP000503447"/>
    </source>
</evidence>
<organism evidence="3 4">
    <name type="scientific">Frigoriglobus tundricola</name>
    <dbReference type="NCBI Taxonomy" id="2774151"/>
    <lineage>
        <taxon>Bacteria</taxon>
        <taxon>Pseudomonadati</taxon>
        <taxon>Planctomycetota</taxon>
        <taxon>Planctomycetia</taxon>
        <taxon>Gemmatales</taxon>
        <taxon>Gemmataceae</taxon>
        <taxon>Frigoriglobus</taxon>
    </lineage>
</organism>
<proteinExistence type="predicted"/>
<dbReference type="SMART" id="SM00028">
    <property type="entry name" value="TPR"/>
    <property type="match status" value="3"/>
</dbReference>
<feature type="compositionally biased region" description="Low complexity" evidence="2">
    <location>
        <begin position="50"/>
        <end position="59"/>
    </location>
</feature>
<feature type="region of interest" description="Disordered" evidence="2">
    <location>
        <begin position="45"/>
        <end position="75"/>
    </location>
</feature>
<dbReference type="Gene3D" id="1.25.40.10">
    <property type="entry name" value="Tetratricopeptide repeat domain"/>
    <property type="match status" value="1"/>
</dbReference>
<keyword evidence="1" id="KW-0802">TPR repeat</keyword>
<sequence length="285" mass="30696">MDGRTFRRWCALGGLMAAALGCNRNATQQTPFGPMPDPGGVQMVNMPVNGSGSSRSLWGGSRGPTTPVELADNSKRPASAESLVAVADVRLEAALDEKTPGNKEALLDLARTGYQKALAQDPKSKAALTGMARYYARLGDRDRALEVYKKYLTLYPSDAGVAHEVALAHARWKDWPGAVAWCEFALKIDPENRAVKKTLGFCEAFAGRWDDAFAALCQIMPEAQARHNLAGLLDHMGHADASRVQLQLALKADPNFVPAQGFLAELDQPNDPNGIRQASDTQPAP</sequence>
<dbReference type="PROSITE" id="PS51257">
    <property type="entry name" value="PROKAR_LIPOPROTEIN"/>
    <property type="match status" value="1"/>
</dbReference>
<dbReference type="AlphaFoldDB" id="A0A6M5YKZ1"/>
<evidence type="ECO:0000256" key="1">
    <source>
        <dbReference type="PROSITE-ProRule" id="PRU00339"/>
    </source>
</evidence>
<feature type="compositionally biased region" description="Polar residues" evidence="2">
    <location>
        <begin position="276"/>
        <end position="285"/>
    </location>
</feature>
<reference evidence="4" key="1">
    <citation type="submission" date="2020-05" db="EMBL/GenBank/DDBJ databases">
        <title>Frigoriglobus tundricola gen. nov., sp. nov., a psychrotolerant cellulolytic planctomycete of the family Gemmataceae with two divergent copies of 16S rRNA gene.</title>
        <authorList>
            <person name="Kulichevskaya I.S."/>
            <person name="Ivanova A.A."/>
            <person name="Naumoff D.G."/>
            <person name="Beletsky A.V."/>
            <person name="Rijpstra W.I.C."/>
            <person name="Sinninghe Damste J.S."/>
            <person name="Mardanov A.V."/>
            <person name="Ravin N.V."/>
            <person name="Dedysh S.N."/>
        </authorList>
    </citation>
    <scope>NUCLEOTIDE SEQUENCE [LARGE SCALE GENOMIC DNA]</scope>
    <source>
        <strain evidence="4">PL17</strain>
    </source>
</reference>